<evidence type="ECO:0000256" key="1">
    <source>
        <dbReference type="SAM" id="MobiDB-lite"/>
    </source>
</evidence>
<accession>A0A4Z1PBE0</accession>
<evidence type="ECO:0000313" key="2">
    <source>
        <dbReference type="EMBL" id="TID18298.1"/>
    </source>
</evidence>
<dbReference type="Proteomes" id="UP000298493">
    <property type="component" value="Unassembled WGS sequence"/>
</dbReference>
<dbReference type="AlphaFoldDB" id="A0A4Z1PBE0"/>
<dbReference type="EMBL" id="SNSC02000014">
    <property type="protein sequence ID" value="TID18298.1"/>
    <property type="molecule type" value="Genomic_DNA"/>
</dbReference>
<keyword evidence="3" id="KW-1185">Reference proteome</keyword>
<evidence type="ECO:0000313" key="3">
    <source>
        <dbReference type="Proteomes" id="UP000298493"/>
    </source>
</evidence>
<gene>
    <name evidence="2" type="ORF">E6O75_ATG06374</name>
</gene>
<name>A0A4Z1PBE0_9PEZI</name>
<protein>
    <submittedName>
        <fullName evidence="2">Uncharacterized protein</fullName>
    </submittedName>
</protein>
<proteinExistence type="predicted"/>
<reference evidence="2 3" key="1">
    <citation type="submission" date="2019-04" db="EMBL/GenBank/DDBJ databases">
        <title>High contiguity whole genome sequence and gene annotation resource for two Venturia nashicola isolates.</title>
        <authorList>
            <person name="Prokchorchik M."/>
            <person name="Won K."/>
            <person name="Lee Y."/>
            <person name="Choi E.D."/>
            <person name="Segonzac C."/>
            <person name="Sohn K.H."/>
        </authorList>
    </citation>
    <scope>NUCLEOTIDE SEQUENCE [LARGE SCALE GENOMIC DNA]</scope>
    <source>
        <strain evidence="2 3">PRI2</strain>
    </source>
</reference>
<feature type="region of interest" description="Disordered" evidence="1">
    <location>
        <begin position="1"/>
        <end position="23"/>
    </location>
</feature>
<comment type="caution">
    <text evidence="2">The sequence shown here is derived from an EMBL/GenBank/DDBJ whole genome shotgun (WGS) entry which is preliminary data.</text>
</comment>
<sequence>MFNITITRRGNLEAPRPPSRQKSFHINHGAQKSEIEIASCAPSWDESDSTVNRLQLAVTGRKHKVQDTITITIIEGQGNTRRDLDYVHEKWRRKPFFDSGSDLAHNF</sequence>
<organism evidence="2 3">
    <name type="scientific">Venturia nashicola</name>
    <dbReference type="NCBI Taxonomy" id="86259"/>
    <lineage>
        <taxon>Eukaryota</taxon>
        <taxon>Fungi</taxon>
        <taxon>Dikarya</taxon>
        <taxon>Ascomycota</taxon>
        <taxon>Pezizomycotina</taxon>
        <taxon>Dothideomycetes</taxon>
        <taxon>Pleosporomycetidae</taxon>
        <taxon>Venturiales</taxon>
        <taxon>Venturiaceae</taxon>
        <taxon>Venturia</taxon>
    </lineage>
</organism>